<name>A0A3G2R6C1_9FIRM</name>
<dbReference type="PANTHER" id="PTHR30146">
    <property type="entry name" value="LACI-RELATED TRANSCRIPTIONAL REPRESSOR"/>
    <property type="match status" value="1"/>
</dbReference>
<keyword evidence="2" id="KW-0238">DNA-binding</keyword>
<keyword evidence="3" id="KW-0804">Transcription</keyword>
<dbReference type="AlphaFoldDB" id="A0A3G2R6C1"/>
<sequence length="357" mass="40210">MAEKNATIYDIAKLAKTSTATVSRVLSNNGYPVKEELKQRVLEAARKLNYTPNLLGRQLKTNESLDIGIIIPSITNQFYPLLLLGVEDVARKKGYNVLLCNSLRKPENEKKYLSTLFQKQIKGIIISSITKNQDYLKQLQQKGLKIVAFDQGISLDCCKISFDFYAGGYMAAEHLIKLGHRKIAFLSAPLTRYSRIQIYEGFMQCMKDNGIEQSQDYIILSEDEEESHDQVYEFKNGKYLVNKLLGSGKPIPTAIFCINDMTAFGAIQELTKNKIYVPKDISVMGFDNIPTSEMITPSLTTVDQSAYEMGALAAEMLINNLESSSERSIEIVLKPKLVVRNSTKKLMANDTSIYFFL</sequence>
<evidence type="ECO:0000256" key="2">
    <source>
        <dbReference type="ARBA" id="ARBA00023125"/>
    </source>
</evidence>
<evidence type="ECO:0000313" key="6">
    <source>
        <dbReference type="Proteomes" id="UP000280960"/>
    </source>
</evidence>
<dbReference type="InterPro" id="IPR028082">
    <property type="entry name" value="Peripla_BP_I"/>
</dbReference>
<dbReference type="PANTHER" id="PTHR30146:SF109">
    <property type="entry name" value="HTH-TYPE TRANSCRIPTIONAL REGULATOR GALS"/>
    <property type="match status" value="1"/>
</dbReference>
<dbReference type="EMBL" id="CP033169">
    <property type="protein sequence ID" value="AYO31114.1"/>
    <property type="molecule type" value="Genomic_DNA"/>
</dbReference>
<dbReference type="Gene3D" id="3.40.50.2300">
    <property type="match status" value="2"/>
</dbReference>
<feature type="domain" description="HTH lacI-type" evidence="4">
    <location>
        <begin position="6"/>
        <end position="61"/>
    </location>
</feature>
<dbReference type="InterPro" id="IPR000843">
    <property type="entry name" value="HTH_LacI"/>
</dbReference>
<evidence type="ECO:0000313" key="5">
    <source>
        <dbReference type="EMBL" id="AYO31114.1"/>
    </source>
</evidence>
<dbReference type="SMART" id="SM00354">
    <property type="entry name" value="HTH_LACI"/>
    <property type="match status" value="1"/>
</dbReference>
<protein>
    <submittedName>
        <fullName evidence="5">LacI family transcriptional regulator</fullName>
    </submittedName>
</protein>
<dbReference type="InterPro" id="IPR010982">
    <property type="entry name" value="Lambda_DNA-bd_dom_sf"/>
</dbReference>
<dbReference type="SUPFAM" id="SSF47413">
    <property type="entry name" value="lambda repressor-like DNA-binding domains"/>
    <property type="match status" value="1"/>
</dbReference>
<organism evidence="5 6">
    <name type="scientific">Biomaibacter acetigenes</name>
    <dbReference type="NCBI Taxonomy" id="2316383"/>
    <lineage>
        <taxon>Bacteria</taxon>
        <taxon>Bacillati</taxon>
        <taxon>Bacillota</taxon>
        <taxon>Clostridia</taxon>
        <taxon>Thermosediminibacterales</taxon>
        <taxon>Tepidanaerobacteraceae</taxon>
        <taxon>Biomaibacter</taxon>
    </lineage>
</organism>
<reference evidence="5 6" key="1">
    <citation type="submission" date="2018-10" db="EMBL/GenBank/DDBJ databases">
        <authorList>
            <person name="Zhang X."/>
        </authorList>
    </citation>
    <scope>NUCLEOTIDE SEQUENCE [LARGE SCALE GENOMIC DNA]</scope>
    <source>
        <strain evidence="5 6">SK-G1</strain>
    </source>
</reference>
<dbReference type="GO" id="GO:0000976">
    <property type="term" value="F:transcription cis-regulatory region binding"/>
    <property type="evidence" value="ECO:0007669"/>
    <property type="project" value="TreeGrafter"/>
</dbReference>
<dbReference type="Proteomes" id="UP000280960">
    <property type="component" value="Chromosome"/>
</dbReference>
<dbReference type="CDD" id="cd01392">
    <property type="entry name" value="HTH_LacI"/>
    <property type="match status" value="1"/>
</dbReference>
<accession>A0A3G2R6C1</accession>
<dbReference type="Gene3D" id="1.10.260.40">
    <property type="entry name" value="lambda repressor-like DNA-binding domains"/>
    <property type="match status" value="1"/>
</dbReference>
<keyword evidence="6" id="KW-1185">Reference proteome</keyword>
<proteinExistence type="predicted"/>
<evidence type="ECO:0000256" key="1">
    <source>
        <dbReference type="ARBA" id="ARBA00023015"/>
    </source>
</evidence>
<dbReference type="PROSITE" id="PS50932">
    <property type="entry name" value="HTH_LACI_2"/>
    <property type="match status" value="1"/>
</dbReference>
<dbReference type="GO" id="GO:0003700">
    <property type="term" value="F:DNA-binding transcription factor activity"/>
    <property type="evidence" value="ECO:0007669"/>
    <property type="project" value="TreeGrafter"/>
</dbReference>
<dbReference type="RefSeq" id="WP_122015030.1">
    <property type="nucleotide sequence ID" value="NZ_CP033169.1"/>
</dbReference>
<evidence type="ECO:0000256" key="3">
    <source>
        <dbReference type="ARBA" id="ARBA00023163"/>
    </source>
</evidence>
<gene>
    <name evidence="5" type="ORF">D2962_11335</name>
</gene>
<dbReference type="InterPro" id="IPR001761">
    <property type="entry name" value="Peripla_BP/Lac1_sug-bd_dom"/>
</dbReference>
<dbReference type="CDD" id="cd06267">
    <property type="entry name" value="PBP1_LacI_sugar_binding-like"/>
    <property type="match status" value="1"/>
</dbReference>
<keyword evidence="1" id="KW-0805">Transcription regulation</keyword>
<evidence type="ECO:0000259" key="4">
    <source>
        <dbReference type="PROSITE" id="PS50932"/>
    </source>
</evidence>
<dbReference type="Pfam" id="PF00532">
    <property type="entry name" value="Peripla_BP_1"/>
    <property type="match status" value="1"/>
</dbReference>
<dbReference type="KEGG" id="bacg:D2962_11335"/>
<dbReference type="SUPFAM" id="SSF53822">
    <property type="entry name" value="Periplasmic binding protein-like I"/>
    <property type="match status" value="1"/>
</dbReference>
<dbReference type="Pfam" id="PF00356">
    <property type="entry name" value="LacI"/>
    <property type="match status" value="1"/>
</dbReference>